<feature type="region of interest" description="Disordered" evidence="1">
    <location>
        <begin position="93"/>
        <end position="113"/>
    </location>
</feature>
<evidence type="ECO:0000313" key="2">
    <source>
        <dbReference type="EMBL" id="KAF0029102.1"/>
    </source>
</evidence>
<gene>
    <name evidence="2" type="ORF">F2P81_018207</name>
</gene>
<proteinExistence type="predicted"/>
<evidence type="ECO:0000256" key="1">
    <source>
        <dbReference type="SAM" id="MobiDB-lite"/>
    </source>
</evidence>
<organism evidence="2 3">
    <name type="scientific">Scophthalmus maximus</name>
    <name type="common">Turbot</name>
    <name type="synonym">Psetta maxima</name>
    <dbReference type="NCBI Taxonomy" id="52904"/>
    <lineage>
        <taxon>Eukaryota</taxon>
        <taxon>Metazoa</taxon>
        <taxon>Chordata</taxon>
        <taxon>Craniata</taxon>
        <taxon>Vertebrata</taxon>
        <taxon>Euteleostomi</taxon>
        <taxon>Actinopterygii</taxon>
        <taxon>Neopterygii</taxon>
        <taxon>Teleostei</taxon>
        <taxon>Neoteleostei</taxon>
        <taxon>Acanthomorphata</taxon>
        <taxon>Carangaria</taxon>
        <taxon>Pleuronectiformes</taxon>
        <taxon>Pleuronectoidei</taxon>
        <taxon>Scophthalmidae</taxon>
        <taxon>Scophthalmus</taxon>
    </lineage>
</organism>
<dbReference type="AlphaFoldDB" id="A0A6A4SF42"/>
<dbReference type="Proteomes" id="UP000438429">
    <property type="component" value="Unassembled WGS sequence"/>
</dbReference>
<comment type="caution">
    <text evidence="2">The sequence shown here is derived from an EMBL/GenBank/DDBJ whole genome shotgun (WGS) entry which is preliminary data.</text>
</comment>
<accession>A0A6A4SF42</accession>
<name>A0A6A4SF42_SCOMX</name>
<dbReference type="EMBL" id="VEVO01000016">
    <property type="protein sequence ID" value="KAF0029102.1"/>
    <property type="molecule type" value="Genomic_DNA"/>
</dbReference>
<feature type="region of interest" description="Disordered" evidence="1">
    <location>
        <begin position="1"/>
        <end position="25"/>
    </location>
</feature>
<evidence type="ECO:0000313" key="3">
    <source>
        <dbReference type="Proteomes" id="UP000438429"/>
    </source>
</evidence>
<protein>
    <submittedName>
        <fullName evidence="2">Uncharacterized protein</fullName>
    </submittedName>
</protein>
<sequence>MGRPSLSAGSPPAGELQRGVGPCPTASTRLKLKLISRWLRLQRSDMNQNLTSVAIKKLLIIDETGLLLGTCFKCVNGLECIVVSKCRSLARRAGRCPPRSQGRSQTLEEKKFK</sequence>
<reference evidence="2 3" key="1">
    <citation type="submission" date="2019-06" db="EMBL/GenBank/DDBJ databases">
        <title>Draft genomes of female and male turbot (Scophthalmus maximus).</title>
        <authorList>
            <person name="Xu H."/>
            <person name="Xu X.-W."/>
            <person name="Shao C."/>
            <person name="Chen S."/>
        </authorList>
    </citation>
    <scope>NUCLEOTIDE SEQUENCE [LARGE SCALE GENOMIC DNA]</scope>
    <source>
        <strain evidence="2">Ysfricsl-2016a</strain>
        <tissue evidence="2">Blood</tissue>
    </source>
</reference>